<dbReference type="EMBL" id="KN822032">
    <property type="protein sequence ID" value="KIM63752.1"/>
    <property type="molecule type" value="Genomic_DNA"/>
</dbReference>
<evidence type="ECO:0000313" key="2">
    <source>
        <dbReference type="Proteomes" id="UP000053989"/>
    </source>
</evidence>
<reference evidence="2" key="2">
    <citation type="submission" date="2015-01" db="EMBL/GenBank/DDBJ databases">
        <title>Evolutionary Origins and Diversification of the Mycorrhizal Mutualists.</title>
        <authorList>
            <consortium name="DOE Joint Genome Institute"/>
            <consortium name="Mycorrhizal Genomics Consortium"/>
            <person name="Kohler A."/>
            <person name="Kuo A."/>
            <person name="Nagy L.G."/>
            <person name="Floudas D."/>
            <person name="Copeland A."/>
            <person name="Barry K.W."/>
            <person name="Cichocki N."/>
            <person name="Veneault-Fourrey C."/>
            <person name="LaButti K."/>
            <person name="Lindquist E.A."/>
            <person name="Lipzen A."/>
            <person name="Lundell T."/>
            <person name="Morin E."/>
            <person name="Murat C."/>
            <person name="Riley R."/>
            <person name="Ohm R."/>
            <person name="Sun H."/>
            <person name="Tunlid A."/>
            <person name="Henrissat B."/>
            <person name="Grigoriev I.V."/>
            <person name="Hibbett D.S."/>
            <person name="Martin F."/>
        </authorList>
    </citation>
    <scope>NUCLEOTIDE SEQUENCE [LARGE SCALE GENOMIC DNA]</scope>
    <source>
        <strain evidence="2">Foug A</strain>
    </source>
</reference>
<sequence>MRRGDRSTQALRSLYGVCATAETYNIGADVRTTSMTTVTRDLYLRSYLWPVPSGGNMPTHHQMVGENKRLERCARGYSMPLPCISFLERDIATVAGTQIHDQVGCYLRVIRLEFKVKESTTRESAPRDMDLAFHSGTSKGRLQDATFKRWQAMASFLKDASMNR</sequence>
<accession>A0A0C3AFP4</accession>
<dbReference type="AlphaFoldDB" id="A0A0C3AFP4"/>
<dbReference type="InParanoid" id="A0A0C3AFP4"/>
<gene>
    <name evidence="1" type="ORF">SCLCIDRAFT_1213912</name>
</gene>
<reference evidence="1 2" key="1">
    <citation type="submission" date="2014-04" db="EMBL/GenBank/DDBJ databases">
        <authorList>
            <consortium name="DOE Joint Genome Institute"/>
            <person name="Kuo A."/>
            <person name="Kohler A."/>
            <person name="Nagy L.G."/>
            <person name="Floudas D."/>
            <person name="Copeland A."/>
            <person name="Barry K.W."/>
            <person name="Cichocki N."/>
            <person name="Veneault-Fourrey C."/>
            <person name="LaButti K."/>
            <person name="Lindquist E.A."/>
            <person name="Lipzen A."/>
            <person name="Lundell T."/>
            <person name="Morin E."/>
            <person name="Murat C."/>
            <person name="Sun H."/>
            <person name="Tunlid A."/>
            <person name="Henrissat B."/>
            <person name="Grigoriev I.V."/>
            <person name="Hibbett D.S."/>
            <person name="Martin F."/>
            <person name="Nordberg H.P."/>
            <person name="Cantor M.N."/>
            <person name="Hua S.X."/>
        </authorList>
    </citation>
    <scope>NUCLEOTIDE SEQUENCE [LARGE SCALE GENOMIC DNA]</scope>
    <source>
        <strain evidence="1 2">Foug A</strain>
    </source>
</reference>
<organism evidence="1 2">
    <name type="scientific">Scleroderma citrinum Foug A</name>
    <dbReference type="NCBI Taxonomy" id="1036808"/>
    <lineage>
        <taxon>Eukaryota</taxon>
        <taxon>Fungi</taxon>
        <taxon>Dikarya</taxon>
        <taxon>Basidiomycota</taxon>
        <taxon>Agaricomycotina</taxon>
        <taxon>Agaricomycetes</taxon>
        <taxon>Agaricomycetidae</taxon>
        <taxon>Boletales</taxon>
        <taxon>Sclerodermatineae</taxon>
        <taxon>Sclerodermataceae</taxon>
        <taxon>Scleroderma</taxon>
    </lineage>
</organism>
<dbReference type="Proteomes" id="UP000053989">
    <property type="component" value="Unassembled WGS sequence"/>
</dbReference>
<dbReference type="HOGENOM" id="CLU_1620040_0_0_1"/>
<keyword evidence="2" id="KW-1185">Reference proteome</keyword>
<protein>
    <submittedName>
        <fullName evidence="1">Uncharacterized protein</fullName>
    </submittedName>
</protein>
<evidence type="ECO:0000313" key="1">
    <source>
        <dbReference type="EMBL" id="KIM63752.1"/>
    </source>
</evidence>
<proteinExistence type="predicted"/>
<name>A0A0C3AFP4_9AGAM</name>